<accession>A0A151IYM1</accession>
<keyword evidence="2" id="KW-1185">Reference proteome</keyword>
<sequence length="104" mass="11948">MSLCDTTLLDNANLGNGLYSVTQQSEDNLDSAAMRVPTQQHNATIMVRDDAPMEYDGILETDFIWRHKVIANYDTRRVSIDQAQFKMQPYIRIKLKPLTKIKSE</sequence>
<protein>
    <submittedName>
        <fullName evidence="1">Uncharacterized protein</fullName>
    </submittedName>
</protein>
<dbReference type="Proteomes" id="UP000078492">
    <property type="component" value="Unassembled WGS sequence"/>
</dbReference>
<dbReference type="EMBL" id="KQ980746">
    <property type="protein sequence ID" value="KYN13649.1"/>
    <property type="molecule type" value="Genomic_DNA"/>
</dbReference>
<organism evidence="1 2">
    <name type="scientific">Trachymyrmex cornetzi</name>
    <dbReference type="NCBI Taxonomy" id="471704"/>
    <lineage>
        <taxon>Eukaryota</taxon>
        <taxon>Metazoa</taxon>
        <taxon>Ecdysozoa</taxon>
        <taxon>Arthropoda</taxon>
        <taxon>Hexapoda</taxon>
        <taxon>Insecta</taxon>
        <taxon>Pterygota</taxon>
        <taxon>Neoptera</taxon>
        <taxon>Endopterygota</taxon>
        <taxon>Hymenoptera</taxon>
        <taxon>Apocrita</taxon>
        <taxon>Aculeata</taxon>
        <taxon>Formicoidea</taxon>
        <taxon>Formicidae</taxon>
        <taxon>Myrmicinae</taxon>
        <taxon>Trachymyrmex</taxon>
    </lineage>
</organism>
<evidence type="ECO:0000313" key="2">
    <source>
        <dbReference type="Proteomes" id="UP000078492"/>
    </source>
</evidence>
<reference evidence="1 2" key="1">
    <citation type="submission" date="2015-09" db="EMBL/GenBank/DDBJ databases">
        <title>Trachymyrmex cornetzi WGS genome.</title>
        <authorList>
            <person name="Nygaard S."/>
            <person name="Hu H."/>
            <person name="Boomsma J."/>
            <person name="Zhang G."/>
        </authorList>
    </citation>
    <scope>NUCLEOTIDE SEQUENCE [LARGE SCALE GENOMIC DNA]</scope>
    <source>
        <strain evidence="1">Tcor2-1</strain>
        <tissue evidence="1">Whole body</tissue>
    </source>
</reference>
<evidence type="ECO:0000313" key="1">
    <source>
        <dbReference type="EMBL" id="KYN13649.1"/>
    </source>
</evidence>
<proteinExistence type="predicted"/>
<dbReference type="AlphaFoldDB" id="A0A151IYM1"/>
<name>A0A151IYM1_9HYME</name>
<gene>
    <name evidence="1" type="ORF">ALC57_14162</name>
</gene>